<reference evidence="1 2" key="1">
    <citation type="journal article" date="2012" name="Stand. Genomic Sci.">
        <title>Genome sequence of the soil bacterium Saccharomonospora azurea type strain (NA-128(T)).</title>
        <authorList>
            <person name="Klenk H.P."/>
            <person name="Held B."/>
            <person name="Lucas S."/>
            <person name="Lapidus A."/>
            <person name="Copeland A."/>
            <person name="Hammon N."/>
            <person name="Pitluck S."/>
            <person name="Goodwin L.A."/>
            <person name="Han C."/>
            <person name="Tapia R."/>
            <person name="Brambilla E.M."/>
            <person name="Potter G."/>
            <person name="Land M."/>
            <person name="Ivanova N."/>
            <person name="Rohde M."/>
            <person name="Goker M."/>
            <person name="Detter J.C."/>
            <person name="Kyrpides N.C."/>
            <person name="Woyke T."/>
        </authorList>
    </citation>
    <scope>NUCLEOTIDE SEQUENCE [LARGE SCALE GENOMIC DNA]</scope>
    <source>
        <strain evidence="1 2">NA-128</strain>
    </source>
</reference>
<dbReference type="AlphaFoldDB" id="H8GB21"/>
<sequence length="292" mass="32395">MDLHESLHGTASTVRRWLLLEEPGPWGPEAVRDNRLDPALMARIREVARPLRMRVVLIRRVLRRRGASPERRRCLLAWTAPEDGWVEEAVLDGPEQVLDLDLEAFARGRSPGLRQVDHPLYLVCTHGSHDPCCAEHGRPVARALADGLPQQTWEVSHIGGDRFAANLLVLPQGLYYGRVPADAAVSLARTHERGEVEVPYFRGRTTYGFGVQAAECLLRGQTGIRGIDDLPLRSSRSEGDETVAVFAAPQGGSYHVRVRTTAASDDRALTCHAQRESAPPQHELVDWHLASD</sequence>
<protein>
    <recommendedName>
        <fullName evidence="3">Sucrase ferredoxin</fullName>
    </recommendedName>
</protein>
<gene>
    <name evidence="1" type="ORF">SacazDRAFT_02788</name>
</gene>
<dbReference type="HOGENOM" id="CLU_050357_1_0_11"/>
<keyword evidence="2" id="KW-1185">Reference proteome</keyword>
<evidence type="ECO:0008006" key="3">
    <source>
        <dbReference type="Google" id="ProtNLM"/>
    </source>
</evidence>
<proteinExistence type="predicted"/>
<dbReference type="RefSeq" id="WP_005442575.1">
    <property type="nucleotide sequence ID" value="NZ_CM001466.1"/>
</dbReference>
<dbReference type="CDD" id="cd03062">
    <property type="entry name" value="TRX_Fd_Sucrase"/>
    <property type="match status" value="1"/>
</dbReference>
<evidence type="ECO:0000313" key="2">
    <source>
        <dbReference type="Proteomes" id="UP000004705"/>
    </source>
</evidence>
<accession>H8GB21</accession>
<dbReference type="InterPro" id="IPR036249">
    <property type="entry name" value="Thioredoxin-like_sf"/>
</dbReference>
<dbReference type="Proteomes" id="UP000004705">
    <property type="component" value="Chromosome"/>
</dbReference>
<dbReference type="Pfam" id="PF06999">
    <property type="entry name" value="Suc_Fer-like"/>
    <property type="match status" value="1"/>
</dbReference>
<name>H8GB21_9PSEU</name>
<dbReference type="InterPro" id="IPR009737">
    <property type="entry name" value="Aim32/Apd1-like"/>
</dbReference>
<dbReference type="SUPFAM" id="SSF52833">
    <property type="entry name" value="Thioredoxin-like"/>
    <property type="match status" value="1"/>
</dbReference>
<dbReference type="EMBL" id="CM001466">
    <property type="protein sequence ID" value="EHY89677.1"/>
    <property type="molecule type" value="Genomic_DNA"/>
</dbReference>
<dbReference type="OrthoDB" id="3399139at2"/>
<organism evidence="1 2">
    <name type="scientific">Saccharomonospora azurea NA-128</name>
    <dbReference type="NCBI Taxonomy" id="882081"/>
    <lineage>
        <taxon>Bacteria</taxon>
        <taxon>Bacillati</taxon>
        <taxon>Actinomycetota</taxon>
        <taxon>Actinomycetes</taxon>
        <taxon>Pseudonocardiales</taxon>
        <taxon>Pseudonocardiaceae</taxon>
        <taxon>Saccharomonospora</taxon>
    </lineage>
</organism>
<evidence type="ECO:0000313" key="1">
    <source>
        <dbReference type="EMBL" id="EHY89677.1"/>
    </source>
</evidence>